<proteinExistence type="predicted"/>
<organism evidence="3 4">
    <name type="scientific">Rhodopirellula sallentina SM41</name>
    <dbReference type="NCBI Taxonomy" id="1263870"/>
    <lineage>
        <taxon>Bacteria</taxon>
        <taxon>Pseudomonadati</taxon>
        <taxon>Planctomycetota</taxon>
        <taxon>Planctomycetia</taxon>
        <taxon>Pirellulales</taxon>
        <taxon>Pirellulaceae</taxon>
        <taxon>Rhodopirellula</taxon>
    </lineage>
</organism>
<feature type="transmembrane region" description="Helical" evidence="2">
    <location>
        <begin position="32"/>
        <end position="56"/>
    </location>
</feature>
<feature type="transmembrane region" description="Helical" evidence="2">
    <location>
        <begin position="151"/>
        <end position="168"/>
    </location>
</feature>
<evidence type="ECO:0000256" key="2">
    <source>
        <dbReference type="SAM" id="Phobius"/>
    </source>
</evidence>
<name>M5UQE6_9BACT</name>
<dbReference type="RefSeq" id="WP_008673786.1">
    <property type="nucleotide sequence ID" value="NZ_ANOH01000033.1"/>
</dbReference>
<reference evidence="3 4" key="1">
    <citation type="journal article" date="2013" name="Mar. Genomics">
        <title>Expression of sulfatases in Rhodopirellula baltica and the diversity of sulfatases in the genus Rhodopirellula.</title>
        <authorList>
            <person name="Wegner C.E."/>
            <person name="Richter-Heitmann T."/>
            <person name="Klindworth A."/>
            <person name="Klockow C."/>
            <person name="Richter M."/>
            <person name="Achstetter T."/>
            <person name="Glockner F.O."/>
            <person name="Harder J."/>
        </authorList>
    </citation>
    <scope>NUCLEOTIDE SEQUENCE [LARGE SCALE GENOMIC DNA]</scope>
    <source>
        <strain evidence="3 4">SM41</strain>
    </source>
</reference>
<comment type="caution">
    <text evidence="3">The sequence shown here is derived from an EMBL/GenBank/DDBJ whole genome shotgun (WGS) entry which is preliminary data.</text>
</comment>
<dbReference type="EMBL" id="ANOH01000033">
    <property type="protein sequence ID" value="EMI58193.1"/>
    <property type="molecule type" value="Genomic_DNA"/>
</dbReference>
<dbReference type="OrthoDB" id="266384at2"/>
<keyword evidence="2" id="KW-0812">Transmembrane</keyword>
<feature type="transmembrane region" description="Helical" evidence="2">
    <location>
        <begin position="253"/>
        <end position="272"/>
    </location>
</feature>
<evidence type="ECO:0000256" key="1">
    <source>
        <dbReference type="SAM" id="MobiDB-lite"/>
    </source>
</evidence>
<feature type="region of interest" description="Disordered" evidence="1">
    <location>
        <begin position="433"/>
        <end position="458"/>
    </location>
</feature>
<evidence type="ECO:0000313" key="3">
    <source>
        <dbReference type="EMBL" id="EMI58193.1"/>
    </source>
</evidence>
<keyword evidence="2" id="KW-1133">Transmembrane helix</keyword>
<feature type="compositionally biased region" description="Pro residues" evidence="1">
    <location>
        <begin position="445"/>
        <end position="455"/>
    </location>
</feature>
<gene>
    <name evidence="3" type="ORF">RSSM_00364</name>
</gene>
<protein>
    <submittedName>
        <fullName evidence="3">Signal peptide protein</fullName>
    </submittedName>
</protein>
<feature type="transmembrane region" description="Helical" evidence="2">
    <location>
        <begin position="211"/>
        <end position="233"/>
    </location>
</feature>
<feature type="region of interest" description="Disordered" evidence="1">
    <location>
        <begin position="313"/>
        <end position="360"/>
    </location>
</feature>
<keyword evidence="4" id="KW-1185">Reference proteome</keyword>
<sequence length="638" mass="71865">MQLDETHVAIRVRTLSEIGDLSLLMIRRYPKAFFHAFFAGAAVWILADLLLLGWLPNRFDRQDIFAGEGDTDRWRYVYWMCTLVFLQAPIAGVLTTYTLGQAIFDKQPTLRSAIGEVRRMFWPLLWTLGVRRLVIPAMIFAMLQWGQEADALLDFVIPTGLIFCAALIRSNRPFVPEMILLERCPLRSKNENTITLKRRSKALHSPMSSDLGGRFITVSMTLLVLLACVYFALVWTRGIGLGNWSADRFTMLVFFPLSLWLIASLSVVVRLLGYLDARIRLEGWEVELAIRAEAIRQFGEDSMSVPLNPVRQVHRQTKDKASQPHPDGAAEASDIDPAPAVEPPGTPQQDQTGNPAENIQIESGKGTTTLLWVGWVVGLACGLASSSPVIASPPIRMPIVAVVADTAIVSESVWYDAEAKEVRAIELQDTRVDTENRDSRWLNRPKPPPKPPAAPTPTTSWWGDISFGNIIGWMLLACVVVGLVALLMYVFANSSFDFRPDALSQSVVHSRTLDEQTKQRISELPAELRDTNVNPRSELERLIAAGDFDRAIIYLYGHQLLMLDRAGHLRLSRWKTNKQYVRESKQTDQEIGLQLNQTVDAFEHSYFGRHSLTRERFEDLWQNNLQIENALNMTGGSR</sequence>
<keyword evidence="2" id="KW-0472">Membrane</keyword>
<evidence type="ECO:0000313" key="4">
    <source>
        <dbReference type="Proteomes" id="UP000011885"/>
    </source>
</evidence>
<feature type="compositionally biased region" description="Polar residues" evidence="1">
    <location>
        <begin position="347"/>
        <end position="360"/>
    </location>
</feature>
<feature type="transmembrane region" description="Helical" evidence="2">
    <location>
        <begin position="470"/>
        <end position="492"/>
    </location>
</feature>
<dbReference type="Proteomes" id="UP000011885">
    <property type="component" value="Unassembled WGS sequence"/>
</dbReference>
<dbReference type="AlphaFoldDB" id="M5UQE6"/>
<accession>M5UQE6</accession>
<feature type="transmembrane region" description="Helical" evidence="2">
    <location>
        <begin position="370"/>
        <end position="391"/>
    </location>
</feature>
<dbReference type="PATRIC" id="fig|1263870.3.peg.399"/>
<feature type="transmembrane region" description="Helical" evidence="2">
    <location>
        <begin position="76"/>
        <end position="100"/>
    </location>
</feature>